<feature type="compositionally biased region" description="Low complexity" evidence="1">
    <location>
        <begin position="66"/>
        <end position="75"/>
    </location>
</feature>
<evidence type="ECO:0000313" key="3">
    <source>
        <dbReference type="Proteomes" id="UP001500909"/>
    </source>
</evidence>
<protein>
    <submittedName>
        <fullName evidence="2">Uncharacterized protein</fullName>
    </submittedName>
</protein>
<dbReference type="RefSeq" id="WP_346093175.1">
    <property type="nucleotide sequence ID" value="NZ_BAAABY010000009.1"/>
</dbReference>
<proteinExistence type="predicted"/>
<keyword evidence="3" id="KW-1185">Reference proteome</keyword>
<comment type="caution">
    <text evidence="2">The sequence shown here is derived from an EMBL/GenBank/DDBJ whole genome shotgun (WGS) entry which is preliminary data.</text>
</comment>
<dbReference type="Proteomes" id="UP001500909">
    <property type="component" value="Unassembled WGS sequence"/>
</dbReference>
<name>A0ABN0ZH00_9ACTN</name>
<evidence type="ECO:0000313" key="2">
    <source>
        <dbReference type="EMBL" id="GAA0447387.1"/>
    </source>
</evidence>
<feature type="compositionally biased region" description="Acidic residues" evidence="1">
    <location>
        <begin position="1"/>
        <end position="13"/>
    </location>
</feature>
<accession>A0ABN0ZH00</accession>
<evidence type="ECO:0000256" key="1">
    <source>
        <dbReference type="SAM" id="MobiDB-lite"/>
    </source>
</evidence>
<feature type="region of interest" description="Disordered" evidence="1">
    <location>
        <begin position="1"/>
        <end position="20"/>
    </location>
</feature>
<gene>
    <name evidence="2" type="ORF">GCM10010361_09080</name>
</gene>
<reference evidence="2 3" key="1">
    <citation type="journal article" date="2019" name="Int. J. Syst. Evol. Microbiol.">
        <title>The Global Catalogue of Microorganisms (GCM) 10K type strain sequencing project: providing services to taxonomists for standard genome sequencing and annotation.</title>
        <authorList>
            <consortium name="The Broad Institute Genomics Platform"/>
            <consortium name="The Broad Institute Genome Sequencing Center for Infectious Disease"/>
            <person name="Wu L."/>
            <person name="Ma J."/>
        </authorList>
    </citation>
    <scope>NUCLEOTIDE SEQUENCE [LARGE SCALE GENOMIC DNA]</scope>
    <source>
        <strain evidence="2 3">JCM 4805</strain>
    </source>
</reference>
<feature type="region of interest" description="Disordered" evidence="1">
    <location>
        <begin position="55"/>
        <end position="75"/>
    </location>
</feature>
<dbReference type="EMBL" id="BAAABY010000009">
    <property type="protein sequence ID" value="GAA0447387.1"/>
    <property type="molecule type" value="Genomic_DNA"/>
</dbReference>
<sequence length="91" mass="7895">MEVGSEPDTDEGDGAGAGADAGVAGVDGKVFVAGWAGAAGAGAEVGVPTDALCTGATGSPAGGAGANAESGTGAAPAGIAVGAVVPGRATG</sequence>
<organism evidence="2 3">
    <name type="scientific">Streptomyces olivaceiscleroticus</name>
    <dbReference type="NCBI Taxonomy" id="68245"/>
    <lineage>
        <taxon>Bacteria</taxon>
        <taxon>Bacillati</taxon>
        <taxon>Actinomycetota</taxon>
        <taxon>Actinomycetes</taxon>
        <taxon>Kitasatosporales</taxon>
        <taxon>Streptomycetaceae</taxon>
        <taxon>Streptomyces</taxon>
    </lineage>
</organism>